<feature type="region of interest" description="Disordered" evidence="1">
    <location>
        <begin position="1"/>
        <end position="50"/>
    </location>
</feature>
<evidence type="ECO:0000313" key="3">
    <source>
        <dbReference type="Proteomes" id="UP001152622"/>
    </source>
</evidence>
<gene>
    <name evidence="2" type="ORF">SKAU_G00007130</name>
</gene>
<accession>A0A9Q1JCK7</accession>
<dbReference type="AlphaFoldDB" id="A0A9Q1JCK7"/>
<sequence>MENKSTKRLQQKEERTTVTYKGPALERDSPNSEDIFDAKDVSAPSSPEPTHQLRADLMTSLLPRHVHGSPFQPSCVSTLKECQDLVGKLRKTTSLQSQGAVPRCILSRKKTSPKAYVLAKAHGRNITSHREVETVILPAHKHSRTTSVTDRQRTRAMQNSCLKTLALLERHHSNNTAACDTLDPEKN</sequence>
<keyword evidence="3" id="KW-1185">Reference proteome</keyword>
<evidence type="ECO:0000256" key="1">
    <source>
        <dbReference type="SAM" id="MobiDB-lite"/>
    </source>
</evidence>
<proteinExistence type="predicted"/>
<dbReference type="Proteomes" id="UP001152622">
    <property type="component" value="Chromosome 1"/>
</dbReference>
<feature type="compositionally biased region" description="Basic and acidic residues" evidence="1">
    <location>
        <begin position="24"/>
        <end position="40"/>
    </location>
</feature>
<reference evidence="2" key="1">
    <citation type="journal article" date="2023" name="Science">
        <title>Genome structures resolve the early diversification of teleost fishes.</title>
        <authorList>
            <person name="Parey E."/>
            <person name="Louis A."/>
            <person name="Montfort J."/>
            <person name="Bouchez O."/>
            <person name="Roques C."/>
            <person name="Iampietro C."/>
            <person name="Lluch J."/>
            <person name="Castinel A."/>
            <person name="Donnadieu C."/>
            <person name="Desvignes T."/>
            <person name="Floi Bucao C."/>
            <person name="Jouanno E."/>
            <person name="Wen M."/>
            <person name="Mejri S."/>
            <person name="Dirks R."/>
            <person name="Jansen H."/>
            <person name="Henkel C."/>
            <person name="Chen W.J."/>
            <person name="Zahm M."/>
            <person name="Cabau C."/>
            <person name="Klopp C."/>
            <person name="Thompson A.W."/>
            <person name="Robinson-Rechavi M."/>
            <person name="Braasch I."/>
            <person name="Lecointre G."/>
            <person name="Bobe J."/>
            <person name="Postlethwait J.H."/>
            <person name="Berthelot C."/>
            <person name="Roest Crollius H."/>
            <person name="Guiguen Y."/>
        </authorList>
    </citation>
    <scope>NUCLEOTIDE SEQUENCE</scope>
    <source>
        <strain evidence="2">WJC10195</strain>
    </source>
</reference>
<protein>
    <submittedName>
        <fullName evidence="2">Uncharacterized protein</fullName>
    </submittedName>
</protein>
<name>A0A9Q1JCK7_SYNKA</name>
<feature type="compositionally biased region" description="Basic and acidic residues" evidence="1">
    <location>
        <begin position="1"/>
        <end position="16"/>
    </location>
</feature>
<dbReference type="EMBL" id="JAINUF010000001">
    <property type="protein sequence ID" value="KAJ8379935.1"/>
    <property type="molecule type" value="Genomic_DNA"/>
</dbReference>
<comment type="caution">
    <text evidence="2">The sequence shown here is derived from an EMBL/GenBank/DDBJ whole genome shotgun (WGS) entry which is preliminary data.</text>
</comment>
<evidence type="ECO:0000313" key="2">
    <source>
        <dbReference type="EMBL" id="KAJ8379935.1"/>
    </source>
</evidence>
<organism evidence="2 3">
    <name type="scientific">Synaphobranchus kaupii</name>
    <name type="common">Kaup's arrowtooth eel</name>
    <dbReference type="NCBI Taxonomy" id="118154"/>
    <lineage>
        <taxon>Eukaryota</taxon>
        <taxon>Metazoa</taxon>
        <taxon>Chordata</taxon>
        <taxon>Craniata</taxon>
        <taxon>Vertebrata</taxon>
        <taxon>Euteleostomi</taxon>
        <taxon>Actinopterygii</taxon>
        <taxon>Neopterygii</taxon>
        <taxon>Teleostei</taxon>
        <taxon>Anguilliformes</taxon>
        <taxon>Synaphobranchidae</taxon>
        <taxon>Synaphobranchus</taxon>
    </lineage>
</organism>